<dbReference type="InterPro" id="IPR001604">
    <property type="entry name" value="Endo_G_ENPP1-like_dom"/>
</dbReference>
<dbReference type="EMBL" id="BLAM01000125">
    <property type="protein sequence ID" value="GET06219.1"/>
    <property type="molecule type" value="Genomic_DNA"/>
</dbReference>
<dbReference type="Proteomes" id="UP000494265">
    <property type="component" value="Unassembled WGS sequence"/>
</dbReference>
<dbReference type="Gene3D" id="3.40.570.10">
    <property type="entry name" value="Extracellular Endonuclease, subunit A"/>
    <property type="match status" value="1"/>
</dbReference>
<dbReference type="GO" id="GO:0046872">
    <property type="term" value="F:metal ion binding"/>
    <property type="evidence" value="ECO:0007669"/>
    <property type="project" value="InterPro"/>
</dbReference>
<dbReference type="GO" id="GO:0003676">
    <property type="term" value="F:nucleic acid binding"/>
    <property type="evidence" value="ECO:0007669"/>
    <property type="project" value="InterPro"/>
</dbReference>
<organism evidence="2">
    <name type="scientific">Ligilactobacillus agilis</name>
    <dbReference type="NCBI Taxonomy" id="1601"/>
    <lineage>
        <taxon>Bacteria</taxon>
        <taxon>Bacillati</taxon>
        <taxon>Bacillota</taxon>
        <taxon>Bacilli</taxon>
        <taxon>Lactobacillales</taxon>
        <taxon>Lactobacillaceae</taxon>
        <taxon>Ligilactobacillus</taxon>
    </lineage>
</organism>
<dbReference type="GO" id="GO:0016787">
    <property type="term" value="F:hydrolase activity"/>
    <property type="evidence" value="ECO:0007669"/>
    <property type="project" value="InterPro"/>
</dbReference>
<dbReference type="SMART" id="SM00892">
    <property type="entry name" value="Endonuclease_NS"/>
    <property type="match status" value="1"/>
</dbReference>
<dbReference type="AlphaFoldDB" id="A0A6F9XLU5"/>
<comment type="caution">
    <text evidence="2">The sequence shown here is derived from an EMBL/GenBank/DDBJ whole genome shotgun (WGS) entry which is preliminary data.</text>
</comment>
<feature type="domain" description="DNA/RNA non-specific endonuclease/pyrophosphatase/phosphodiesterase" evidence="1">
    <location>
        <begin position="94"/>
        <end position="267"/>
    </location>
</feature>
<protein>
    <submittedName>
        <fullName evidence="2">DNA-entry nuclease</fullName>
    </submittedName>
</protein>
<dbReference type="Pfam" id="PF01223">
    <property type="entry name" value="Endonuclease_NS"/>
    <property type="match status" value="1"/>
</dbReference>
<reference evidence="2" key="1">
    <citation type="submission" date="2019-10" db="EMBL/GenBank/DDBJ databases">
        <title>Lactobacillus agilis SY212 Whole Genome Sequencing Project.</title>
        <authorList>
            <person name="Suzuki S."/>
            <person name="Endo A."/>
            <person name="Maeno S."/>
            <person name="Shiwa Y."/>
            <person name="Matsutani M."/>
            <person name="Kajikawa A."/>
        </authorList>
    </citation>
    <scope>NUCLEOTIDE SEQUENCE</scope>
    <source>
        <strain evidence="2">SY212</strain>
    </source>
</reference>
<dbReference type="RefSeq" id="WP_172584719.1">
    <property type="nucleotide sequence ID" value="NZ_BLAM01000125.1"/>
</dbReference>
<evidence type="ECO:0000313" key="2">
    <source>
        <dbReference type="EMBL" id="GET06219.1"/>
    </source>
</evidence>
<accession>A0A6F9XLU5</accession>
<gene>
    <name evidence="2" type="ORF">SY212_12490</name>
</gene>
<proteinExistence type="predicted"/>
<evidence type="ECO:0000259" key="1">
    <source>
        <dbReference type="SMART" id="SM00892"/>
    </source>
</evidence>
<name>A0A6F9XLU5_9LACO</name>
<dbReference type="InterPro" id="IPR044929">
    <property type="entry name" value="DNA/RNA_non-sp_Endonuclease_sf"/>
</dbReference>
<sequence length="272" mass="30360">MKTISKKNKSILSLVIAGLIVVFGGTTSTIHFLGQSHTFQVLTKTNKVSDTPSKEKSQSIIESVKSQTHGNKFVYDNGSWIIDNNQNNLTAKNSMQQFASNTVDNLDRPQTATAFLTRNARQYKKREETNNGATNWVPLGYHQIKDLPGRYHYAYNRGHLLGYALVGNIQGFDASESNPKNIITQTSWANQANSPTSKGQNYYESLVRKALDRNKKVMYQVTPLYIDNNPVASAVWIKAKSTDNTLNINVLVPNVQANLHINYASGFCNKDV</sequence>